<reference evidence="2 3" key="1">
    <citation type="journal article" date="2016" name="Nat. Commun.">
        <title>Thousands of microbial genomes shed light on interconnected biogeochemical processes in an aquifer system.</title>
        <authorList>
            <person name="Anantharaman K."/>
            <person name="Brown C.T."/>
            <person name="Hug L.A."/>
            <person name="Sharon I."/>
            <person name="Castelle C.J."/>
            <person name="Probst A.J."/>
            <person name="Thomas B.C."/>
            <person name="Singh A."/>
            <person name="Wilkins M.J."/>
            <person name="Karaoz U."/>
            <person name="Brodie E.L."/>
            <person name="Williams K.H."/>
            <person name="Hubbard S.S."/>
            <person name="Banfield J.F."/>
        </authorList>
    </citation>
    <scope>NUCLEOTIDE SEQUENCE [LARGE SCALE GENOMIC DNA]</scope>
</reference>
<dbReference type="Pfam" id="PF01402">
    <property type="entry name" value="RHH_1"/>
    <property type="match status" value="1"/>
</dbReference>
<evidence type="ECO:0000313" key="3">
    <source>
        <dbReference type="Proteomes" id="UP000178859"/>
    </source>
</evidence>
<accession>A0A1F5MGD0</accession>
<dbReference type="CDD" id="cd21631">
    <property type="entry name" value="RHH_CopG_NikR-like"/>
    <property type="match status" value="1"/>
</dbReference>
<dbReference type="SUPFAM" id="SSF47598">
    <property type="entry name" value="Ribbon-helix-helix"/>
    <property type="match status" value="1"/>
</dbReference>
<name>A0A1F5MGD0_9BACT</name>
<protein>
    <recommendedName>
        <fullName evidence="1">Ribbon-helix-helix protein CopG domain-containing protein</fullName>
    </recommendedName>
</protein>
<sequence>MQRISVYIPEETKRRINLAAKAKSKAESEIIRDALDEGLKKIYSPASSAQALLDLAKMAEKIPTKGKVPKDLIENLDYYTWGGKKGE</sequence>
<dbReference type="EMBL" id="MFDT01000063">
    <property type="protein sequence ID" value="OGE64428.1"/>
    <property type="molecule type" value="Genomic_DNA"/>
</dbReference>
<comment type="caution">
    <text evidence="2">The sequence shown here is derived from an EMBL/GenBank/DDBJ whole genome shotgun (WGS) entry which is preliminary data.</text>
</comment>
<dbReference type="InterPro" id="IPR010985">
    <property type="entry name" value="Ribbon_hlx_hlx"/>
</dbReference>
<evidence type="ECO:0000313" key="2">
    <source>
        <dbReference type="EMBL" id="OGE64428.1"/>
    </source>
</evidence>
<organism evidence="2 3">
    <name type="scientific">Candidatus Daviesbacteria bacterium RIFCSPLOWO2_02_FULL_36_7</name>
    <dbReference type="NCBI Taxonomy" id="1797792"/>
    <lineage>
        <taxon>Bacteria</taxon>
        <taxon>Candidatus Daviesiibacteriota</taxon>
    </lineage>
</organism>
<evidence type="ECO:0000259" key="1">
    <source>
        <dbReference type="Pfam" id="PF01402"/>
    </source>
</evidence>
<feature type="domain" description="Ribbon-helix-helix protein CopG" evidence="1">
    <location>
        <begin position="3"/>
        <end position="40"/>
    </location>
</feature>
<gene>
    <name evidence="2" type="ORF">A3I48_00450</name>
</gene>
<dbReference type="AlphaFoldDB" id="A0A1F5MGD0"/>
<dbReference type="InterPro" id="IPR002145">
    <property type="entry name" value="CopG"/>
</dbReference>
<proteinExistence type="predicted"/>
<dbReference type="Proteomes" id="UP000178859">
    <property type="component" value="Unassembled WGS sequence"/>
</dbReference>
<dbReference type="GO" id="GO:0006355">
    <property type="term" value="P:regulation of DNA-templated transcription"/>
    <property type="evidence" value="ECO:0007669"/>
    <property type="project" value="InterPro"/>
</dbReference>